<keyword evidence="1" id="KW-1133">Transmembrane helix</keyword>
<comment type="caution">
    <text evidence="2">The sequence shown here is derived from an EMBL/GenBank/DDBJ whole genome shotgun (WGS) entry which is preliminary data.</text>
</comment>
<evidence type="ECO:0000313" key="3">
    <source>
        <dbReference type="Proteomes" id="UP000623467"/>
    </source>
</evidence>
<sequence length="361" mass="41254">MFLQRLSARAYERLPSPVSRVPSPEKGRQYHWRPWAGAVVVVVLFILWLVAKPLASRYNPLDNYQNINSLPVTVDPGEQNVPSSRRAVVSALDSDGYAIAVAVAGYSARNANVTARLLLPYLENKVSERALCIARAVGWEPYPVPLIPPPRGDAKYVFPRFKEQYTKLHIWALDKKDVDSAVYIDADTLVLRNFDELFESPFNFAATPDVYSDRRGFSVTFNAGVLAFRPSSAVYDDMRRKMEIAEYPPGDAEQGFLNLYFAGTAIHLPYIYNANLAIKFRSPVLWERLLPEMRVVHYTLVKPFLPDPEHSHQILTEDEIAQALKQAAHSREGIFREEVVWWEAVYRRMMNEYGHVIQQCH</sequence>
<proteinExistence type="predicted"/>
<dbReference type="Gene3D" id="3.90.550.10">
    <property type="entry name" value="Spore Coat Polysaccharide Biosynthesis Protein SpsA, Chain A"/>
    <property type="match status" value="1"/>
</dbReference>
<dbReference type="Proteomes" id="UP000623467">
    <property type="component" value="Unassembled WGS sequence"/>
</dbReference>
<feature type="transmembrane region" description="Helical" evidence="1">
    <location>
        <begin position="32"/>
        <end position="51"/>
    </location>
</feature>
<organism evidence="2 3">
    <name type="scientific">Mycena sanguinolenta</name>
    <dbReference type="NCBI Taxonomy" id="230812"/>
    <lineage>
        <taxon>Eukaryota</taxon>
        <taxon>Fungi</taxon>
        <taxon>Dikarya</taxon>
        <taxon>Basidiomycota</taxon>
        <taxon>Agaricomycotina</taxon>
        <taxon>Agaricomycetes</taxon>
        <taxon>Agaricomycetidae</taxon>
        <taxon>Agaricales</taxon>
        <taxon>Marasmiineae</taxon>
        <taxon>Mycenaceae</taxon>
        <taxon>Mycena</taxon>
    </lineage>
</organism>
<dbReference type="OrthoDB" id="2014201at2759"/>
<accession>A0A8H6ZG59</accession>
<dbReference type="EMBL" id="JACAZH010000001">
    <property type="protein sequence ID" value="KAF7378368.1"/>
    <property type="molecule type" value="Genomic_DNA"/>
</dbReference>
<dbReference type="Pfam" id="PF01501">
    <property type="entry name" value="Glyco_transf_8"/>
    <property type="match status" value="1"/>
</dbReference>
<keyword evidence="1" id="KW-0812">Transmembrane</keyword>
<keyword evidence="2" id="KW-0808">Transferase</keyword>
<keyword evidence="1" id="KW-0472">Membrane</keyword>
<dbReference type="InterPro" id="IPR029044">
    <property type="entry name" value="Nucleotide-diphossugar_trans"/>
</dbReference>
<evidence type="ECO:0000256" key="1">
    <source>
        <dbReference type="SAM" id="Phobius"/>
    </source>
</evidence>
<dbReference type="SUPFAM" id="SSF53448">
    <property type="entry name" value="Nucleotide-diphospho-sugar transferases"/>
    <property type="match status" value="1"/>
</dbReference>
<dbReference type="GO" id="GO:0016757">
    <property type="term" value="F:glycosyltransferase activity"/>
    <property type="evidence" value="ECO:0007669"/>
    <property type="project" value="InterPro"/>
</dbReference>
<keyword evidence="3" id="KW-1185">Reference proteome</keyword>
<reference evidence="2" key="1">
    <citation type="submission" date="2020-05" db="EMBL/GenBank/DDBJ databases">
        <title>Mycena genomes resolve the evolution of fungal bioluminescence.</title>
        <authorList>
            <person name="Tsai I.J."/>
        </authorList>
    </citation>
    <scope>NUCLEOTIDE SEQUENCE</scope>
    <source>
        <strain evidence="2">160909Yilan</strain>
    </source>
</reference>
<dbReference type="AlphaFoldDB" id="A0A8H6ZG59"/>
<dbReference type="PANTHER" id="PTHR11183">
    <property type="entry name" value="GLYCOGENIN SUBFAMILY MEMBER"/>
    <property type="match status" value="1"/>
</dbReference>
<name>A0A8H6ZG59_9AGAR</name>
<dbReference type="InterPro" id="IPR050587">
    <property type="entry name" value="GNT1/Glycosyltrans_8"/>
</dbReference>
<evidence type="ECO:0000313" key="2">
    <source>
        <dbReference type="EMBL" id="KAF7378368.1"/>
    </source>
</evidence>
<protein>
    <submittedName>
        <fullName evidence="2">Glycosyltransferase family 8 protein</fullName>
    </submittedName>
</protein>
<dbReference type="InterPro" id="IPR002495">
    <property type="entry name" value="Glyco_trans_8"/>
</dbReference>
<gene>
    <name evidence="2" type="ORF">MSAN_00263100</name>
</gene>